<evidence type="ECO:0000313" key="1">
    <source>
        <dbReference type="EMBL" id="RSN75926.1"/>
    </source>
</evidence>
<reference evidence="2 4" key="2">
    <citation type="journal article" date="2019" name="Nat. Microbiol.">
        <title>Wide diversity of methane and short-chain alkane metabolisms in uncultured archaea.</title>
        <authorList>
            <person name="Borrel G."/>
            <person name="Adam P.S."/>
            <person name="McKay L.J."/>
            <person name="Chen L.X."/>
            <person name="Sierra-Garcia I.N."/>
            <person name="Sieber C.M."/>
            <person name="Letourneur Q."/>
            <person name="Ghozlane A."/>
            <person name="Andersen G.L."/>
            <person name="Li W.J."/>
            <person name="Hallam S.J."/>
            <person name="Muyzer G."/>
            <person name="de Oliveira V.M."/>
            <person name="Inskeep W.P."/>
            <person name="Banfield J.F."/>
            <person name="Gribaldo S."/>
        </authorList>
    </citation>
    <scope>NUCLEOTIDE SEQUENCE [LARGE SCALE GENOMIC DNA]</scope>
    <source>
        <strain evidence="2">NM4</strain>
    </source>
</reference>
<dbReference type="PANTHER" id="PTHR42869">
    <property type="entry name" value="SLL0572 PROTEIN"/>
    <property type="match status" value="1"/>
</dbReference>
<dbReference type="OrthoDB" id="14509at2157"/>
<evidence type="ECO:0000313" key="4">
    <source>
        <dbReference type="Proteomes" id="UP000316217"/>
    </source>
</evidence>
<proteinExistence type="predicted"/>
<comment type="caution">
    <text evidence="1">The sequence shown here is derived from an EMBL/GenBank/DDBJ whole genome shotgun (WGS) entry which is preliminary data.</text>
</comment>
<sequence length="441" mass="49490">MARKVVILGAAGRDFHNFNVFFRDNPDYKVVAFTAAQLPNIWGRKYPPELAGKLYPEGIPILPEENLPEIIRREGVDLVVFSYSDVSHQYIMERAAIAQANGADFMLLGPKSTMLKSRKPVIAVTAVRTGAGKSPTSRRVSSILRSKGLKVVVVRHPMPYGDLREQVVQRFESLEDLEKHKTTIEEREDYEPHIKMGNIVYAGVDYEKILRKAEEEADIILWDGGNNDFPFYKPDLWITVADPLRLGHELTYWPGSVNIRSADVVIVSKVDTADRDSIIKLMENIRSVNPRATIIEAAIPYSVMEPDLVAGKRVVVVEDGPTVTHGDMGYGAGYLVARKLGAREIVDPRPYAVGSIKETYMKYQHLREVLPAVGYGAQQMKELEETINRIPADSVILGTPTDLGRYLKLNKPTVHVKYELQEIGRPNLEDIIGRFLEKVGI</sequence>
<protein>
    <submittedName>
        <fullName evidence="1">GTPase</fullName>
    </submittedName>
</protein>
<evidence type="ECO:0000313" key="3">
    <source>
        <dbReference type="Proteomes" id="UP000277582"/>
    </source>
</evidence>
<dbReference type="Proteomes" id="UP000316217">
    <property type="component" value="Unassembled WGS sequence"/>
</dbReference>
<organism evidence="1 3">
    <name type="scientific">Candidatus Methanodesulfokora washburnensis</name>
    <dbReference type="NCBI Taxonomy" id="2478471"/>
    <lineage>
        <taxon>Archaea</taxon>
        <taxon>Thermoproteota</taxon>
        <taxon>Candidatus Korarchaeia</taxon>
        <taxon>Candidatus Korarchaeia incertae sedis</taxon>
        <taxon>Candidatus Methanodesulfokora</taxon>
    </lineage>
</organism>
<accession>A0A429GPV3</accession>
<reference evidence="1 3" key="1">
    <citation type="submission" date="2018-10" db="EMBL/GenBank/DDBJ databases">
        <title>Co-occurring genomic capacity for anaerobic methane metabolism and dissimilatory sulfite reduction discovered in the Korarchaeota.</title>
        <authorList>
            <person name="Mckay L.J."/>
            <person name="Dlakic M."/>
            <person name="Fields M.W."/>
            <person name="Delmont T.O."/>
            <person name="Eren A.M."/>
            <person name="Jay Z.J."/>
            <person name="Klingelsmith K.B."/>
            <person name="Rusch D.B."/>
            <person name="Inskeep W.P."/>
        </authorList>
    </citation>
    <scope>NUCLEOTIDE SEQUENCE [LARGE SCALE GENOMIC DNA]</scope>
    <source>
        <strain evidence="1 3">MDKW</strain>
    </source>
</reference>
<dbReference type="EMBL" id="RXII01000046">
    <property type="protein sequence ID" value="RZN62480.1"/>
    <property type="molecule type" value="Genomic_DNA"/>
</dbReference>
<dbReference type="InterPro" id="IPR027417">
    <property type="entry name" value="P-loop_NTPase"/>
</dbReference>
<dbReference type="EMBL" id="RCOS01000066">
    <property type="protein sequence ID" value="RSN75926.1"/>
    <property type="molecule type" value="Genomic_DNA"/>
</dbReference>
<dbReference type="SUPFAM" id="SSF52540">
    <property type="entry name" value="P-loop containing nucleoside triphosphate hydrolases"/>
    <property type="match status" value="1"/>
</dbReference>
<dbReference type="Gene3D" id="3.40.50.720">
    <property type="entry name" value="NAD(P)-binding Rossmann-like Domain"/>
    <property type="match status" value="1"/>
</dbReference>
<dbReference type="AlphaFoldDB" id="A0A429GPV3"/>
<name>A0A429GPV3_9CREN</name>
<dbReference type="Proteomes" id="UP000277582">
    <property type="component" value="Unassembled WGS sequence"/>
</dbReference>
<dbReference type="PANTHER" id="PTHR42869:SF1">
    <property type="entry name" value="SLL0572 PROTEIN"/>
    <property type="match status" value="1"/>
</dbReference>
<dbReference type="RefSeq" id="WP_125670962.1">
    <property type="nucleotide sequence ID" value="NZ_RCOS01000066.1"/>
</dbReference>
<keyword evidence="3" id="KW-1185">Reference proteome</keyword>
<evidence type="ECO:0000313" key="2">
    <source>
        <dbReference type="EMBL" id="RZN62480.1"/>
    </source>
</evidence>
<gene>
    <name evidence="1" type="ORF">D6D85_05155</name>
    <name evidence="2" type="ORF">EF810_02685</name>
</gene>
<dbReference type="InterPro" id="IPR053199">
    <property type="entry name" value="cDPG_synthetase-like"/>
</dbReference>